<comment type="similarity">
    <text evidence="1">Belongs to the UPF0545 family.</text>
</comment>
<proteinExistence type="inferred from homology"/>
<dbReference type="Pfam" id="PF11326">
    <property type="entry name" value="PANTS-like"/>
    <property type="match status" value="1"/>
</dbReference>
<evidence type="ECO:0000256" key="1">
    <source>
        <dbReference type="ARBA" id="ARBA00006412"/>
    </source>
</evidence>
<protein>
    <recommendedName>
        <fullName evidence="3">Synaptic plasticity regulator PANTS</fullName>
    </recommendedName>
    <alternativeName>
        <fullName evidence="4">Plasticity-associated neural transcript short</fullName>
    </alternativeName>
</protein>
<evidence type="ECO:0000256" key="3">
    <source>
        <dbReference type="ARBA" id="ARBA00044072"/>
    </source>
</evidence>
<organism evidence="6 7">
    <name type="scientific">Microctonus aethiopoides</name>
    <dbReference type="NCBI Taxonomy" id="144406"/>
    <lineage>
        <taxon>Eukaryota</taxon>
        <taxon>Metazoa</taxon>
        <taxon>Ecdysozoa</taxon>
        <taxon>Arthropoda</taxon>
        <taxon>Hexapoda</taxon>
        <taxon>Insecta</taxon>
        <taxon>Pterygota</taxon>
        <taxon>Neoptera</taxon>
        <taxon>Endopterygota</taxon>
        <taxon>Hymenoptera</taxon>
        <taxon>Apocrita</taxon>
        <taxon>Ichneumonoidea</taxon>
        <taxon>Braconidae</taxon>
        <taxon>Euphorinae</taxon>
        <taxon>Microctonus</taxon>
    </lineage>
</organism>
<dbReference type="PANTHER" id="PTHR28052">
    <property type="entry name" value="UPF0545 PROTEIN C22ORF39"/>
    <property type="match status" value="1"/>
</dbReference>
<feature type="compositionally biased region" description="Basic and acidic residues" evidence="5">
    <location>
        <begin position="1"/>
        <end position="19"/>
    </location>
</feature>
<gene>
    <name evidence="6" type="ORF">PV328_008312</name>
</gene>
<feature type="region of interest" description="Disordered" evidence="5">
    <location>
        <begin position="1"/>
        <end position="27"/>
    </location>
</feature>
<evidence type="ECO:0000256" key="5">
    <source>
        <dbReference type="SAM" id="MobiDB-lite"/>
    </source>
</evidence>
<comment type="subcellular location">
    <subcellularLocation>
        <location evidence="2">Synaptic cleft</location>
    </subcellularLocation>
</comment>
<name>A0AA39CAT1_9HYME</name>
<dbReference type="PANTHER" id="PTHR28052:SF1">
    <property type="entry name" value="UPF0545 PROTEIN C22ORF39"/>
    <property type="match status" value="1"/>
</dbReference>
<keyword evidence="7" id="KW-1185">Reference proteome</keyword>
<dbReference type="GO" id="GO:0043083">
    <property type="term" value="C:synaptic cleft"/>
    <property type="evidence" value="ECO:0007669"/>
    <property type="project" value="UniProtKB-SubCell"/>
</dbReference>
<dbReference type="Proteomes" id="UP001168990">
    <property type="component" value="Unassembled WGS sequence"/>
</dbReference>
<dbReference type="AlphaFoldDB" id="A0AA39CAT1"/>
<reference evidence="6" key="1">
    <citation type="journal article" date="2023" name="bioRxiv">
        <title>Scaffold-level genome assemblies of two parasitoid biocontrol wasps reveal the parthenogenesis mechanism and an associated novel virus.</title>
        <authorList>
            <person name="Inwood S."/>
            <person name="Skelly J."/>
            <person name="Guhlin J."/>
            <person name="Harrop T."/>
            <person name="Goldson S."/>
            <person name="Dearden P."/>
        </authorList>
    </citation>
    <scope>NUCLEOTIDE SEQUENCE</scope>
    <source>
        <strain evidence="6">Irish</strain>
        <tissue evidence="6">Whole body</tissue>
    </source>
</reference>
<dbReference type="EMBL" id="JAQQBS010001423">
    <property type="protein sequence ID" value="KAK0160968.1"/>
    <property type="molecule type" value="Genomic_DNA"/>
</dbReference>
<comment type="caution">
    <text evidence="6">The sequence shown here is derived from an EMBL/GenBank/DDBJ whole genome shotgun (WGS) entry which is preliminary data.</text>
</comment>
<accession>A0AA39CAT1</accession>
<evidence type="ECO:0000256" key="2">
    <source>
        <dbReference type="ARBA" id="ARBA00043942"/>
    </source>
</evidence>
<evidence type="ECO:0000256" key="4">
    <source>
        <dbReference type="ARBA" id="ARBA00044235"/>
    </source>
</evidence>
<dbReference type="InterPro" id="IPR021475">
    <property type="entry name" value="Pants/Emi1-like"/>
</dbReference>
<reference evidence="6" key="2">
    <citation type="submission" date="2023-03" db="EMBL/GenBank/DDBJ databases">
        <authorList>
            <person name="Inwood S.N."/>
            <person name="Skelly J.G."/>
            <person name="Guhlin J."/>
            <person name="Harrop T.W.R."/>
            <person name="Goldson S.G."/>
            <person name="Dearden P.K."/>
        </authorList>
    </citation>
    <scope>NUCLEOTIDE SEQUENCE</scope>
    <source>
        <strain evidence="6">Irish</strain>
        <tissue evidence="6">Whole body</tissue>
    </source>
</reference>
<evidence type="ECO:0000313" key="6">
    <source>
        <dbReference type="EMBL" id="KAK0160968.1"/>
    </source>
</evidence>
<evidence type="ECO:0000313" key="7">
    <source>
        <dbReference type="Proteomes" id="UP001168990"/>
    </source>
</evidence>
<sequence>MNDSEENVKENMNEEKSQETETDIDDSTFPKYRDSDWMLKPCHVYLTEYKDCRSILGRFYQNFYYGEMLNCTQWKTDYENCLAWQSKDDDIAFNELLTSEKKRRLERLAPHVQNNVWKNRTAPPSDWNNPLPEWMAQRNKGTYFDAKQKAIENDTTNYGLDNYLPSCTIL</sequence>